<protein>
    <recommendedName>
        <fullName evidence="3">Transposase IS4-like domain-containing protein</fullName>
    </recommendedName>
</protein>
<evidence type="ECO:0000313" key="1">
    <source>
        <dbReference type="EMBL" id="EST21022.1"/>
    </source>
</evidence>
<dbReference type="AlphaFoldDB" id="V6JM91"/>
<evidence type="ECO:0000313" key="2">
    <source>
        <dbReference type="Proteomes" id="UP000017984"/>
    </source>
</evidence>
<name>V6JM91_STRRC</name>
<sequence>MDVLGLVITVVVLAASAYEDTAGIALLDQVAGHSVTVEKALVDQGFKTAVVEHCAALGINVEVVERNPQDKGMTHVMARRLTGAAALTWREATPTVDARCSSPSSMCDPTARGLSNLGLYLRWPELPKRARGALKDPVRSILTKANNCCSHRDVTAQGEGKNCMKASRVRRGAAVAATVAALAAAGTVATAPTAAAKTNLLDITKVSLNKPGLQLDIKYSCDTGVDLQIAGYASKVTESAAGKRNATGTIEASKVTCDFVSRTVQMKLRPAGNGFVEGDKVKVTVFYWDENGAFRTQEETTTVVL</sequence>
<dbReference type="EMBL" id="AWQX01000335">
    <property type="protein sequence ID" value="EST21022.1"/>
    <property type="molecule type" value="Genomic_DNA"/>
</dbReference>
<evidence type="ECO:0008006" key="3">
    <source>
        <dbReference type="Google" id="ProtNLM"/>
    </source>
</evidence>
<reference evidence="1 2" key="1">
    <citation type="journal article" date="2014" name="Genome Announc.">
        <title>Draft Genome Sequence of Streptomyces roseochromogenes subsp. oscitans DS 12.976, Producer of the Aminocoumarin Antibiotic Clorobiocin.</title>
        <authorList>
            <person name="Ruckert C."/>
            <person name="Kalinowski J."/>
            <person name="Heide L."/>
            <person name="Apel A.K."/>
        </authorList>
    </citation>
    <scope>NUCLEOTIDE SEQUENCE [LARGE SCALE GENOMIC DNA]</scope>
    <source>
        <strain evidence="1 2">DS 12.976</strain>
    </source>
</reference>
<comment type="caution">
    <text evidence="1">The sequence shown here is derived from an EMBL/GenBank/DDBJ whole genome shotgun (WGS) entry which is preliminary data.</text>
</comment>
<gene>
    <name evidence="1" type="ORF">M878_38235</name>
</gene>
<dbReference type="HOGENOM" id="CLU_911910_0_0_11"/>
<keyword evidence="2" id="KW-1185">Reference proteome</keyword>
<accession>V6JM91</accession>
<dbReference type="Proteomes" id="UP000017984">
    <property type="component" value="Chromosome"/>
</dbReference>
<proteinExistence type="predicted"/>
<dbReference type="PATRIC" id="fig|1352936.5.peg.7923"/>
<organism evidence="1 2">
    <name type="scientific">Streptomyces roseochromogenus subsp. oscitans DS 12.976</name>
    <dbReference type="NCBI Taxonomy" id="1352936"/>
    <lineage>
        <taxon>Bacteria</taxon>
        <taxon>Bacillati</taxon>
        <taxon>Actinomycetota</taxon>
        <taxon>Actinomycetes</taxon>
        <taxon>Kitasatosporales</taxon>
        <taxon>Streptomycetaceae</taxon>
        <taxon>Streptomyces</taxon>
    </lineage>
</organism>